<evidence type="ECO:0000313" key="3">
    <source>
        <dbReference type="Proteomes" id="UP000688137"/>
    </source>
</evidence>
<organism evidence="2 3">
    <name type="scientific">Paramecium primaurelia</name>
    <dbReference type="NCBI Taxonomy" id="5886"/>
    <lineage>
        <taxon>Eukaryota</taxon>
        <taxon>Sar</taxon>
        <taxon>Alveolata</taxon>
        <taxon>Ciliophora</taxon>
        <taxon>Intramacronucleata</taxon>
        <taxon>Oligohymenophorea</taxon>
        <taxon>Peniculida</taxon>
        <taxon>Parameciidae</taxon>
        <taxon>Paramecium</taxon>
    </lineage>
</organism>
<dbReference type="EMBL" id="CAJJDM010000025">
    <property type="protein sequence ID" value="CAD8058020.1"/>
    <property type="molecule type" value="Genomic_DNA"/>
</dbReference>
<dbReference type="EMBL" id="CAJJDM010000025">
    <property type="protein sequence ID" value="CAD8058021.1"/>
    <property type="molecule type" value="Genomic_DNA"/>
</dbReference>
<dbReference type="AlphaFoldDB" id="A0A8S1KUF4"/>
<protein>
    <submittedName>
        <fullName evidence="2">Uncharacterized protein</fullName>
    </submittedName>
</protein>
<dbReference type="Proteomes" id="UP000688137">
    <property type="component" value="Unassembled WGS sequence"/>
</dbReference>
<comment type="caution">
    <text evidence="2">The sequence shown here is derived from an EMBL/GenBank/DDBJ whole genome shotgun (WGS) entry which is preliminary data.</text>
</comment>
<accession>A0A8S1KUF4</accession>
<gene>
    <name evidence="1" type="ORF">PPRIM_AZ9-3.1.T0260345</name>
    <name evidence="2" type="ORF">PPRIM_AZ9-3.1.T0260346</name>
</gene>
<evidence type="ECO:0000313" key="1">
    <source>
        <dbReference type="EMBL" id="CAD8058020.1"/>
    </source>
</evidence>
<name>A0A8S1KUF4_PARPR</name>
<proteinExistence type="predicted"/>
<keyword evidence="3" id="KW-1185">Reference proteome</keyword>
<sequence>MAMQLTNEGKHEYALKFYDKSLSLFNIIDKIFSWKSNIDTIICMGQSVNSNYLHLIQYCIYKESKNEVNVVIWPYTQIIGMKVPITTKEQYDKRKEFTIKIDNLNQYEAIKCYDKAIQQNLKNDTAQNNQQEMSCEQFKIHYNEQLMKPSKIKGKRKLELEAEN</sequence>
<evidence type="ECO:0000313" key="2">
    <source>
        <dbReference type="EMBL" id="CAD8058021.1"/>
    </source>
</evidence>
<reference evidence="2" key="1">
    <citation type="submission" date="2021-01" db="EMBL/GenBank/DDBJ databases">
        <authorList>
            <consortium name="Genoscope - CEA"/>
            <person name="William W."/>
        </authorList>
    </citation>
    <scope>NUCLEOTIDE SEQUENCE</scope>
</reference>